<accession>A0A518DRX8</accession>
<sequence length="547" mass="59847">MKLLPGLGVFAGSLAIIFGVAYGAMLLTRGDTAENKLRARFGLGPDDGSGAGMGMGDRPDRDAPIPVNAAWKSREELLAADNTPLVEHTFEWEGRKYSIQAPSDAKMIVEDYGSQAFHLEISPTLDVSFEASDGNIEKIRQQASDNTRPKQYLFDASDMVVVEYPGDKVRGFDMLAVLRRGYVDFAVNTDNKGGEWGEYETREEALLALRCADSLKLVSESPTDLIEVLRQHQVRVDGDTPDEVTGLEFPSQATSPLHDLIEKFPNLERLSIYNGDRLTAEQGRQIGQLKKLTSLKFVNRSPDNEVIDGMLQAVTLEHLQLSCGNGEYPALTRLGDLKKLKTLELDISAENQSCLAKLAGLPDLRTLDLDVSAEKPPALVELGKVTQLTKLKLETQLADPCMVSLKTLTNLVDLTLTMEIIGKGQKVTDVGLSALSEMKALTHLKFTGYENSNFQITDQPFSRWASLPLETLEVDGLPIDDNGLKALCGSQSLTRIELIDSLVTDAGLLSLEKLASLKSIYLRDNKAVTEAGIEALKTARPMLSVSH</sequence>
<dbReference type="EMBL" id="CP036433">
    <property type="protein sequence ID" value="QDU94600.1"/>
    <property type="molecule type" value="Genomic_DNA"/>
</dbReference>
<dbReference type="AlphaFoldDB" id="A0A518DRX8"/>
<dbReference type="Proteomes" id="UP000317648">
    <property type="component" value="Chromosome"/>
</dbReference>
<proteinExistence type="predicted"/>
<reference evidence="1 2" key="1">
    <citation type="submission" date="2019-02" db="EMBL/GenBank/DDBJ databases">
        <title>Deep-cultivation of Planctomycetes and their phenomic and genomic characterization uncovers novel biology.</title>
        <authorList>
            <person name="Wiegand S."/>
            <person name="Jogler M."/>
            <person name="Boedeker C."/>
            <person name="Pinto D."/>
            <person name="Vollmers J."/>
            <person name="Rivas-Marin E."/>
            <person name="Kohn T."/>
            <person name="Peeters S.H."/>
            <person name="Heuer A."/>
            <person name="Rast P."/>
            <person name="Oberbeckmann S."/>
            <person name="Bunk B."/>
            <person name="Jeske O."/>
            <person name="Meyerdierks A."/>
            <person name="Storesund J.E."/>
            <person name="Kallscheuer N."/>
            <person name="Luecker S."/>
            <person name="Lage O.M."/>
            <person name="Pohl T."/>
            <person name="Merkel B.J."/>
            <person name="Hornburger P."/>
            <person name="Mueller R.-W."/>
            <person name="Bruemmer F."/>
            <person name="Labrenz M."/>
            <person name="Spormann A.M."/>
            <person name="Op den Camp H."/>
            <person name="Overmann J."/>
            <person name="Amann R."/>
            <person name="Jetten M.S.M."/>
            <person name="Mascher T."/>
            <person name="Medema M.H."/>
            <person name="Devos D.P."/>
            <person name="Kaster A.-K."/>
            <person name="Ovreas L."/>
            <person name="Rohde M."/>
            <person name="Galperin M.Y."/>
            <person name="Jogler C."/>
        </authorList>
    </citation>
    <scope>NUCLEOTIDE SEQUENCE [LARGE SCALE GENOMIC DNA]</scope>
    <source>
        <strain evidence="1 2">Pla85_3_4</strain>
    </source>
</reference>
<dbReference type="GO" id="GO:0019005">
    <property type="term" value="C:SCF ubiquitin ligase complex"/>
    <property type="evidence" value="ECO:0007669"/>
    <property type="project" value="TreeGrafter"/>
</dbReference>
<dbReference type="KEGG" id="lcre:Pla8534_23930"/>
<dbReference type="Gene3D" id="3.80.10.10">
    <property type="entry name" value="Ribonuclease Inhibitor"/>
    <property type="match status" value="3"/>
</dbReference>
<evidence type="ECO:0008006" key="3">
    <source>
        <dbReference type="Google" id="ProtNLM"/>
    </source>
</evidence>
<dbReference type="PANTHER" id="PTHR13318:SF162">
    <property type="entry name" value="LEUCINE-RICH REPEAT FAMILY PROTEIN"/>
    <property type="match status" value="1"/>
</dbReference>
<dbReference type="SUPFAM" id="SSF52047">
    <property type="entry name" value="RNI-like"/>
    <property type="match status" value="1"/>
</dbReference>
<name>A0A518DRX8_9BACT</name>
<dbReference type="InterPro" id="IPR032675">
    <property type="entry name" value="LRR_dom_sf"/>
</dbReference>
<gene>
    <name evidence="1" type="ORF">Pla8534_23930</name>
</gene>
<evidence type="ECO:0000313" key="2">
    <source>
        <dbReference type="Proteomes" id="UP000317648"/>
    </source>
</evidence>
<evidence type="ECO:0000313" key="1">
    <source>
        <dbReference type="EMBL" id="QDU94600.1"/>
    </source>
</evidence>
<dbReference type="PANTHER" id="PTHR13318">
    <property type="entry name" value="PARTNER OF PAIRED, ISOFORM B-RELATED"/>
    <property type="match status" value="1"/>
</dbReference>
<dbReference type="RefSeq" id="WP_145053149.1">
    <property type="nucleotide sequence ID" value="NZ_CP036433.1"/>
</dbReference>
<keyword evidence="2" id="KW-1185">Reference proteome</keyword>
<organism evidence="1 2">
    <name type="scientific">Lignipirellula cremea</name>
    <dbReference type="NCBI Taxonomy" id="2528010"/>
    <lineage>
        <taxon>Bacteria</taxon>
        <taxon>Pseudomonadati</taxon>
        <taxon>Planctomycetota</taxon>
        <taxon>Planctomycetia</taxon>
        <taxon>Pirellulales</taxon>
        <taxon>Pirellulaceae</taxon>
        <taxon>Lignipirellula</taxon>
    </lineage>
</organism>
<dbReference type="GO" id="GO:0031146">
    <property type="term" value="P:SCF-dependent proteasomal ubiquitin-dependent protein catabolic process"/>
    <property type="evidence" value="ECO:0007669"/>
    <property type="project" value="TreeGrafter"/>
</dbReference>
<protein>
    <recommendedName>
        <fullName evidence="3">Leucine Rich repeats (2 copies)</fullName>
    </recommendedName>
</protein>